<keyword evidence="4" id="KW-0630">Potassium</keyword>
<feature type="active site" evidence="7">
    <location>
        <position position="248"/>
    </location>
</feature>
<evidence type="ECO:0000256" key="1">
    <source>
        <dbReference type="ARBA" id="ARBA00009986"/>
    </source>
</evidence>
<comment type="caution">
    <text evidence="10">The sequence shown here is derived from an EMBL/GenBank/DDBJ whole genome shotgun (WGS) entry which is preliminary data.</text>
</comment>
<dbReference type="FunFam" id="3.40.309.10:FF:000012">
    <property type="entry name" value="Betaine aldehyde dehydrogenase"/>
    <property type="match status" value="1"/>
</dbReference>
<dbReference type="RefSeq" id="WP_169595329.1">
    <property type="nucleotide sequence ID" value="NZ_JABBGK010000008.1"/>
</dbReference>
<dbReference type="InterPro" id="IPR016162">
    <property type="entry name" value="Ald_DH_N"/>
</dbReference>
<dbReference type="FunFam" id="3.40.605.10:FF:000007">
    <property type="entry name" value="NAD/NADP-dependent betaine aldehyde dehydrogenase"/>
    <property type="match status" value="1"/>
</dbReference>
<sequence>MQRFQLYIDGQFEDGEARFESLDPATGTAWADMPEAREADVDRAVAAATRALQDGPWAKMTATQRGKLLYKLADLIAANAPKLAELETRDTGKIIRETSSQIAYVADYYRYYAGIADKIEGSHLPIDKPDMEVWLRREPVGVVAMVVPWNSQLFLSAVKIGPALAAGCTMVVKASEDGPAPLLEFARLVHEAGFPAGVVNVVTGFGPACGAALTRHPGIAHVAFTGGPEAARHVVRNSAENLASTSLELGGKSPFVVFADADLESAVNAQVAGIFAATGQSCVAGSRLIVERSIKDEFLARLKAKAEAIRIGSPLDMATEVGPLATRRQQDHVDNLVQSSLSAGAKLLTGGKHPTGAGNFYPPTILDCDGIASPSLVNEFFGPVLSVVSFDTEAEAVLRANDTRYGLAAGVFTQNLGRAHRLTRAIHAGVVWVNTYRAVSPIAPFGGYGLSGHGREGGMAAVLDYTRTKTVWLKTSDDPFPDPFVMR</sequence>
<dbReference type="PROSITE" id="PS00070">
    <property type="entry name" value="ALDEHYDE_DEHYDR_CYS"/>
    <property type="match status" value="1"/>
</dbReference>
<evidence type="ECO:0000256" key="6">
    <source>
        <dbReference type="ARBA" id="ARBA00023097"/>
    </source>
</evidence>
<organism evidence="10 11">
    <name type="scientific">Rhizobium terricola</name>
    <dbReference type="NCBI Taxonomy" id="2728849"/>
    <lineage>
        <taxon>Bacteria</taxon>
        <taxon>Pseudomonadati</taxon>
        <taxon>Pseudomonadota</taxon>
        <taxon>Alphaproteobacteria</taxon>
        <taxon>Hyphomicrobiales</taxon>
        <taxon>Rhizobiaceae</taxon>
        <taxon>Rhizobium/Agrobacterium group</taxon>
        <taxon>Rhizobium</taxon>
    </lineage>
</organism>
<dbReference type="Gene3D" id="3.40.605.10">
    <property type="entry name" value="Aldehyde Dehydrogenase, Chain A, domain 1"/>
    <property type="match status" value="1"/>
</dbReference>
<dbReference type="GO" id="GO:0046872">
    <property type="term" value="F:metal ion binding"/>
    <property type="evidence" value="ECO:0007669"/>
    <property type="project" value="UniProtKB-KW"/>
</dbReference>
<accession>A0A7Y0B0C3</accession>
<dbReference type="InterPro" id="IPR016160">
    <property type="entry name" value="Ald_DH_CS_CYS"/>
</dbReference>
<dbReference type="InterPro" id="IPR016163">
    <property type="entry name" value="Ald_DH_C"/>
</dbReference>
<keyword evidence="6" id="KW-0558">Oxidation</keyword>
<evidence type="ECO:0000313" key="10">
    <source>
        <dbReference type="EMBL" id="NML76759.1"/>
    </source>
</evidence>
<reference evidence="10 11" key="1">
    <citation type="submission" date="2020-04" db="EMBL/GenBank/DDBJ databases">
        <title>Rhizobium sp. S-51 isolated from soil.</title>
        <authorList>
            <person name="Dahal R.H."/>
        </authorList>
    </citation>
    <scope>NUCLEOTIDE SEQUENCE [LARGE SCALE GENOMIC DNA]</scope>
    <source>
        <strain evidence="10 11">S-51</strain>
    </source>
</reference>
<gene>
    <name evidence="10" type="ORF">HHL25_21705</name>
</gene>
<protein>
    <submittedName>
        <fullName evidence="10">Aldehyde dehydrogenase</fullName>
    </submittedName>
</protein>
<dbReference type="InterPro" id="IPR016161">
    <property type="entry name" value="Ald_DH/histidinol_DH"/>
</dbReference>
<dbReference type="Pfam" id="PF00171">
    <property type="entry name" value="Aldedh"/>
    <property type="match status" value="1"/>
</dbReference>
<evidence type="ECO:0000256" key="5">
    <source>
        <dbReference type="ARBA" id="ARBA00023002"/>
    </source>
</evidence>
<proteinExistence type="inferred from homology"/>
<evidence type="ECO:0000256" key="8">
    <source>
        <dbReference type="RuleBase" id="RU003345"/>
    </source>
</evidence>
<keyword evidence="5 8" id="KW-0560">Oxidoreductase</keyword>
<keyword evidence="2" id="KW-0479">Metal-binding</keyword>
<keyword evidence="3" id="KW-0521">NADP</keyword>
<evidence type="ECO:0000256" key="7">
    <source>
        <dbReference type="PROSITE-ProRule" id="PRU10007"/>
    </source>
</evidence>
<evidence type="ECO:0000256" key="3">
    <source>
        <dbReference type="ARBA" id="ARBA00022857"/>
    </source>
</evidence>
<dbReference type="InterPro" id="IPR015590">
    <property type="entry name" value="Aldehyde_DH_dom"/>
</dbReference>
<comment type="similarity">
    <text evidence="1 8">Belongs to the aldehyde dehydrogenase family.</text>
</comment>
<keyword evidence="11" id="KW-1185">Reference proteome</keyword>
<name>A0A7Y0B0C3_9HYPH</name>
<evidence type="ECO:0000256" key="2">
    <source>
        <dbReference type="ARBA" id="ARBA00022723"/>
    </source>
</evidence>
<dbReference type="PROSITE" id="PS00687">
    <property type="entry name" value="ALDEHYDE_DEHYDR_GLU"/>
    <property type="match status" value="1"/>
</dbReference>
<feature type="domain" description="Aldehyde dehydrogenase" evidence="9">
    <location>
        <begin position="17"/>
        <end position="471"/>
    </location>
</feature>
<dbReference type="PANTHER" id="PTHR11699">
    <property type="entry name" value="ALDEHYDE DEHYDROGENASE-RELATED"/>
    <property type="match status" value="1"/>
</dbReference>
<dbReference type="GO" id="GO:0016620">
    <property type="term" value="F:oxidoreductase activity, acting on the aldehyde or oxo group of donors, NAD or NADP as acceptor"/>
    <property type="evidence" value="ECO:0007669"/>
    <property type="project" value="InterPro"/>
</dbReference>
<dbReference type="Proteomes" id="UP000541470">
    <property type="component" value="Unassembled WGS sequence"/>
</dbReference>
<dbReference type="EMBL" id="JABBGK010000008">
    <property type="protein sequence ID" value="NML76759.1"/>
    <property type="molecule type" value="Genomic_DNA"/>
</dbReference>
<evidence type="ECO:0000313" key="11">
    <source>
        <dbReference type="Proteomes" id="UP000541470"/>
    </source>
</evidence>
<dbReference type="Gene3D" id="3.40.309.10">
    <property type="entry name" value="Aldehyde Dehydrogenase, Chain A, domain 2"/>
    <property type="match status" value="1"/>
</dbReference>
<dbReference type="SUPFAM" id="SSF53720">
    <property type="entry name" value="ALDH-like"/>
    <property type="match status" value="1"/>
</dbReference>
<dbReference type="AlphaFoldDB" id="A0A7Y0B0C3"/>
<dbReference type="CDD" id="cd07114">
    <property type="entry name" value="ALDH_DhaS"/>
    <property type="match status" value="1"/>
</dbReference>
<dbReference type="InterPro" id="IPR029510">
    <property type="entry name" value="Ald_DH_CS_GLU"/>
</dbReference>
<evidence type="ECO:0000259" key="9">
    <source>
        <dbReference type="Pfam" id="PF00171"/>
    </source>
</evidence>
<evidence type="ECO:0000256" key="4">
    <source>
        <dbReference type="ARBA" id="ARBA00022958"/>
    </source>
</evidence>